<dbReference type="EMBL" id="CP017831">
    <property type="protein sequence ID" value="AOZ96103.1"/>
    <property type="molecule type" value="Genomic_DNA"/>
</dbReference>
<gene>
    <name evidence="3" type="ORF">bhn_I1069</name>
</gene>
<evidence type="ECO:0000313" key="4">
    <source>
        <dbReference type="Proteomes" id="UP000179284"/>
    </source>
</evidence>
<feature type="transmembrane region" description="Helical" evidence="1">
    <location>
        <begin position="20"/>
        <end position="44"/>
    </location>
</feature>
<dbReference type="InterPro" id="IPR035919">
    <property type="entry name" value="EAL_sf"/>
</dbReference>
<dbReference type="AlphaFoldDB" id="A0A1D9P0S0"/>
<dbReference type="PANTHER" id="PTHR33121">
    <property type="entry name" value="CYCLIC DI-GMP PHOSPHODIESTERASE PDEF"/>
    <property type="match status" value="1"/>
</dbReference>
<dbReference type="SMART" id="SM00052">
    <property type="entry name" value="EAL"/>
    <property type="match status" value="1"/>
</dbReference>
<keyword evidence="1" id="KW-0812">Transmembrane</keyword>
<dbReference type="PANTHER" id="PTHR33121:SF70">
    <property type="entry name" value="SIGNALING PROTEIN YKOW"/>
    <property type="match status" value="1"/>
</dbReference>
<dbReference type="PROSITE" id="PS50883">
    <property type="entry name" value="EAL"/>
    <property type="match status" value="1"/>
</dbReference>
<keyword evidence="1" id="KW-0472">Membrane</keyword>
<dbReference type="GO" id="GO:0071111">
    <property type="term" value="F:cyclic-guanylate-specific phosphodiesterase activity"/>
    <property type="evidence" value="ECO:0007669"/>
    <property type="project" value="InterPro"/>
</dbReference>
<keyword evidence="4" id="KW-1185">Reference proteome</keyword>
<organism evidence="3 4">
    <name type="scientific">Butyrivibrio hungatei</name>
    <dbReference type="NCBI Taxonomy" id="185008"/>
    <lineage>
        <taxon>Bacteria</taxon>
        <taxon>Bacillati</taxon>
        <taxon>Bacillota</taxon>
        <taxon>Clostridia</taxon>
        <taxon>Lachnospirales</taxon>
        <taxon>Lachnospiraceae</taxon>
        <taxon>Butyrivibrio</taxon>
    </lineage>
</organism>
<proteinExistence type="predicted"/>
<feature type="transmembrane region" description="Helical" evidence="1">
    <location>
        <begin position="129"/>
        <end position="149"/>
    </location>
</feature>
<name>A0A1D9P0S0_9FIRM</name>
<keyword evidence="1" id="KW-1133">Transmembrane helix</keyword>
<dbReference type="Proteomes" id="UP000179284">
    <property type="component" value="Chromosome I"/>
</dbReference>
<sequence length="629" mass="72771">MAELLLFVMFYTEPKKTYGYRYILGGTILAIIASMLQMTIVMVANNPEDFYNKYVFAFLLIAFLITYNGILFCIFAYVNMMSIVRRSQRKEFITLYIVLSIIYVLGIIFEMAASGLYSFEVNGIDITHFVRYYIAAGMVCAVACFIATVNNKKDISRLIWHSVCIFVPLDMVILITQFITVRTSHFIFSSTTYVPVMAIGFFLFHCIPYDEITGCQSKYALDVHLDKYLGKKNIYMACAYLKMPDIENIINIDNGMIYKGTAIFRNIEAISDKIRIYKLDDENYINVIEDVDDETALEYIDRLRGVFEAAKVNMDIPFNYSLVAGKVIPELDNVLKVRQFFAFVGRRFEEQNSSHFYVTEPKDYDDFAEHYEISKVLKDIKARQDMDDERVVVYAQPIYSVGTGTFRVAEALMRLKVGDRIIYPDSFISIAEQMGAIHVLTCIMLTKVCKEISIIEDYYDFDAISINVSSKELSQANMFDDLMEIIGQYDFDPSNIRLEVTESAMFEDYDIATRNMQELTKQGIQFYLDDFGTGYSSLERVMNCPFKTIKFDKTLLYKALDDDKMDDIVTYMIEVFKKNGFVTLVEGVEDECQNQYSVDHGFEYVQGYHYAKPEPIEEIKKYFTRKSSF</sequence>
<accession>A0A1D9P0S0</accession>
<evidence type="ECO:0000313" key="3">
    <source>
        <dbReference type="EMBL" id="AOZ96103.1"/>
    </source>
</evidence>
<protein>
    <submittedName>
        <fullName evidence="3">EAL domain-containing protein</fullName>
    </submittedName>
</protein>
<feature type="transmembrane region" description="Helical" evidence="1">
    <location>
        <begin position="56"/>
        <end position="80"/>
    </location>
</feature>
<feature type="transmembrane region" description="Helical" evidence="1">
    <location>
        <begin position="92"/>
        <end position="117"/>
    </location>
</feature>
<reference evidence="4" key="1">
    <citation type="submission" date="2016-10" db="EMBL/GenBank/DDBJ databases">
        <title>The complete genome sequence of the rumen bacterium Butyrivibrio hungatei MB2003.</title>
        <authorList>
            <person name="Palevich N."/>
            <person name="Kelly W.J."/>
            <person name="Leahy S.C."/>
            <person name="Altermann E."/>
            <person name="Rakonjac J."/>
            <person name="Attwood G.T."/>
        </authorList>
    </citation>
    <scope>NUCLEOTIDE SEQUENCE [LARGE SCALE GENOMIC DNA]</scope>
    <source>
        <strain evidence="4">MB2003</strain>
    </source>
</reference>
<dbReference type="KEGG" id="bhu:bhn_I1069"/>
<evidence type="ECO:0000256" key="1">
    <source>
        <dbReference type="SAM" id="Phobius"/>
    </source>
</evidence>
<dbReference type="Pfam" id="PF00563">
    <property type="entry name" value="EAL"/>
    <property type="match status" value="1"/>
</dbReference>
<dbReference type="SUPFAM" id="SSF141868">
    <property type="entry name" value="EAL domain-like"/>
    <property type="match status" value="1"/>
</dbReference>
<evidence type="ECO:0000259" key="2">
    <source>
        <dbReference type="PROSITE" id="PS50883"/>
    </source>
</evidence>
<dbReference type="Gene3D" id="3.20.20.450">
    <property type="entry name" value="EAL domain"/>
    <property type="match status" value="1"/>
</dbReference>
<feature type="transmembrane region" description="Helical" evidence="1">
    <location>
        <begin position="158"/>
        <end position="179"/>
    </location>
</feature>
<dbReference type="CDD" id="cd01948">
    <property type="entry name" value="EAL"/>
    <property type="match status" value="1"/>
</dbReference>
<dbReference type="InterPro" id="IPR001633">
    <property type="entry name" value="EAL_dom"/>
</dbReference>
<feature type="domain" description="EAL" evidence="2">
    <location>
        <begin position="373"/>
        <end position="627"/>
    </location>
</feature>
<dbReference type="InterPro" id="IPR050706">
    <property type="entry name" value="Cyclic-di-GMP_PDE-like"/>
</dbReference>